<sequence>MTAPSSLFHKTFTPPPPTTFALRPFSVPFSTDTVLGSETVTGQMSQYNVSNAITLPHQTQVPHPFSYDQPIIYSGSRLGYPHSLNSNVINNNSHNNDTTTTNTNNTIDTICNNVTSTTITPITPINSINSIPSQDDSDWTNHTNCLGIKRGYEYPFEKDYETESHSSYERSFSGTSPTESNKRTKVPALSFYVDITTPYRNQSISQSMMMTPLSNIPTGCEKLERIRLESLTVEELTIKLCSLLVLHTDRVSDVLWRRSKVPSGDIQSRTDKTNKHKSDTILVLVEDAVVAQHILENSVIVVEWEIKADSTVRIILQF</sequence>
<dbReference type="EMBL" id="JBCLYO010000016">
    <property type="protein sequence ID" value="KAL0081980.1"/>
    <property type="molecule type" value="Genomic_DNA"/>
</dbReference>
<accession>A0ABR3AU93</accession>
<comment type="caution">
    <text evidence="1">The sequence shown here is derived from an EMBL/GenBank/DDBJ whole genome shotgun (WGS) entry which is preliminary data.</text>
</comment>
<organism evidence="1 2">
    <name type="scientific">Phycomyces blakesleeanus</name>
    <dbReference type="NCBI Taxonomy" id="4837"/>
    <lineage>
        <taxon>Eukaryota</taxon>
        <taxon>Fungi</taxon>
        <taxon>Fungi incertae sedis</taxon>
        <taxon>Mucoromycota</taxon>
        <taxon>Mucoromycotina</taxon>
        <taxon>Mucoromycetes</taxon>
        <taxon>Mucorales</taxon>
        <taxon>Phycomycetaceae</taxon>
        <taxon>Phycomyces</taxon>
    </lineage>
</organism>
<gene>
    <name evidence="1" type="ORF">J3Q64DRAFT_1754378</name>
</gene>
<evidence type="ECO:0008006" key="3">
    <source>
        <dbReference type="Google" id="ProtNLM"/>
    </source>
</evidence>
<dbReference type="Proteomes" id="UP001448207">
    <property type="component" value="Unassembled WGS sequence"/>
</dbReference>
<evidence type="ECO:0000313" key="2">
    <source>
        <dbReference type="Proteomes" id="UP001448207"/>
    </source>
</evidence>
<protein>
    <recommendedName>
        <fullName evidence="3">Ornithine decarboxylase antizyme</fullName>
    </recommendedName>
</protein>
<evidence type="ECO:0000313" key="1">
    <source>
        <dbReference type="EMBL" id="KAL0081980.1"/>
    </source>
</evidence>
<name>A0ABR3AU93_PHYBL</name>
<keyword evidence="2" id="KW-1185">Reference proteome</keyword>
<reference evidence="1 2" key="1">
    <citation type="submission" date="2024-04" db="EMBL/GenBank/DDBJ databases">
        <title>Symmetric and asymmetric DNA N6-adenine methylation regulates different biological responses in Mucorales.</title>
        <authorList>
            <consortium name="Lawrence Berkeley National Laboratory"/>
            <person name="Lax C."/>
            <person name="Mondo S.J."/>
            <person name="Osorio-Concepcion M."/>
            <person name="Muszewska A."/>
            <person name="Corrochano-Luque M."/>
            <person name="Gutierrez G."/>
            <person name="Riley R."/>
            <person name="Lipzen A."/>
            <person name="Guo J."/>
            <person name="Hundley H."/>
            <person name="Amirebrahimi M."/>
            <person name="Ng V."/>
            <person name="Lorenzo-Gutierrez D."/>
            <person name="Binder U."/>
            <person name="Yang J."/>
            <person name="Song Y."/>
            <person name="Canovas D."/>
            <person name="Navarro E."/>
            <person name="Freitag M."/>
            <person name="Gabaldon T."/>
            <person name="Grigoriev I.V."/>
            <person name="Corrochano L.M."/>
            <person name="Nicolas F.E."/>
            <person name="Garre V."/>
        </authorList>
    </citation>
    <scope>NUCLEOTIDE SEQUENCE [LARGE SCALE GENOMIC DNA]</scope>
    <source>
        <strain evidence="1 2">L51</strain>
    </source>
</reference>
<proteinExistence type="predicted"/>